<name>A0A1X0R0C3_RHIZD</name>
<proteinExistence type="predicted"/>
<gene>
    <name evidence="1" type="ORF">BCV72DRAFT_209396</name>
</gene>
<dbReference type="VEuPathDB" id="FungiDB:BCV72DRAFT_209396"/>
<evidence type="ECO:0000313" key="1">
    <source>
        <dbReference type="EMBL" id="ORE05388.1"/>
    </source>
</evidence>
<accession>A0A1X0R0C3</accession>
<dbReference type="AlphaFoldDB" id="A0A1X0R0C3"/>
<dbReference type="Proteomes" id="UP000242414">
    <property type="component" value="Unassembled WGS sequence"/>
</dbReference>
<reference evidence="1" key="1">
    <citation type="journal article" date="2016" name="Proc. Natl. Acad. Sci. U.S.A.">
        <title>Lipid metabolic changes in an early divergent fungus govern the establishment of a mutualistic symbiosis with endobacteria.</title>
        <authorList>
            <person name="Lastovetsky O.A."/>
            <person name="Gaspar M.L."/>
            <person name="Mondo S.J."/>
            <person name="LaButti K.M."/>
            <person name="Sandor L."/>
            <person name="Grigoriev I.V."/>
            <person name="Henry S.A."/>
            <person name="Pawlowska T.E."/>
        </authorList>
    </citation>
    <scope>NUCLEOTIDE SEQUENCE [LARGE SCALE GENOMIC DNA]</scope>
    <source>
        <strain evidence="1">ATCC 52814</strain>
    </source>
</reference>
<feature type="non-terminal residue" evidence="1">
    <location>
        <position position="1"/>
    </location>
</feature>
<dbReference type="EMBL" id="KV921946">
    <property type="protein sequence ID" value="ORE05388.1"/>
    <property type="molecule type" value="Genomic_DNA"/>
</dbReference>
<organism evidence="1">
    <name type="scientific">Rhizopus microsporus var. microsporus</name>
    <dbReference type="NCBI Taxonomy" id="86635"/>
    <lineage>
        <taxon>Eukaryota</taxon>
        <taxon>Fungi</taxon>
        <taxon>Fungi incertae sedis</taxon>
        <taxon>Mucoromycota</taxon>
        <taxon>Mucoromycotina</taxon>
        <taxon>Mucoromycetes</taxon>
        <taxon>Mucorales</taxon>
        <taxon>Mucorineae</taxon>
        <taxon>Rhizopodaceae</taxon>
        <taxon>Rhizopus</taxon>
    </lineage>
</organism>
<protein>
    <submittedName>
        <fullName evidence="1">Uncharacterized protein</fullName>
    </submittedName>
</protein>
<sequence>IVARVLGTVAITGAPFFEHAILHFKLTWKADSSRKTQFIVETKSIFSHLRTQSKRS</sequence>